<accession>A0ABY2Z430</accession>
<keyword evidence="1" id="KW-0472">Membrane</keyword>
<evidence type="ECO:0000256" key="1">
    <source>
        <dbReference type="SAM" id="Phobius"/>
    </source>
</evidence>
<keyword evidence="1" id="KW-0812">Transmembrane</keyword>
<keyword evidence="1" id="KW-1133">Transmembrane helix</keyword>
<sequence length="151" mass="17213">MTTKINKKPKYSGLAKYITIISSVLYNVFFTVFIITGIVLVTLNFNSKTILIKAGYMLIVSGIASFILNLRYFLAGLDLKKKKVAILSLVAFFLGLSVLSSIGNVIIFKELRKKQKEFFDEFQPQERKIENINIESSITKFNNFDNLNKQI</sequence>
<proteinExistence type="predicted"/>
<evidence type="ECO:0000313" key="2">
    <source>
        <dbReference type="EMBL" id="TPR53905.1"/>
    </source>
</evidence>
<keyword evidence="3" id="KW-1185">Reference proteome</keyword>
<organism evidence="2 3">
    <name type="scientific">Metamycoplasma neophronis</name>
    <dbReference type="NCBI Taxonomy" id="872983"/>
    <lineage>
        <taxon>Bacteria</taxon>
        <taxon>Bacillati</taxon>
        <taxon>Mycoplasmatota</taxon>
        <taxon>Mycoplasmoidales</taxon>
        <taxon>Metamycoplasmataceae</taxon>
        <taxon>Metamycoplasma</taxon>
    </lineage>
</organism>
<dbReference type="EMBL" id="VHHP01000004">
    <property type="protein sequence ID" value="TPR53905.1"/>
    <property type="molecule type" value="Genomic_DNA"/>
</dbReference>
<name>A0ABY2Z430_9BACT</name>
<protein>
    <submittedName>
        <fullName evidence="2">Uncharacterized protein</fullName>
    </submittedName>
</protein>
<dbReference type="RefSeq" id="WP_140914870.1">
    <property type="nucleotide sequence ID" value="NZ_VHHP01000004.1"/>
</dbReference>
<feature type="transmembrane region" description="Helical" evidence="1">
    <location>
        <begin position="55"/>
        <end position="74"/>
    </location>
</feature>
<comment type="caution">
    <text evidence="2">The sequence shown here is derived from an EMBL/GenBank/DDBJ whole genome shotgun (WGS) entry which is preliminary data.</text>
</comment>
<feature type="transmembrane region" description="Helical" evidence="1">
    <location>
        <begin position="20"/>
        <end position="43"/>
    </location>
</feature>
<evidence type="ECO:0000313" key="3">
    <source>
        <dbReference type="Proteomes" id="UP000316851"/>
    </source>
</evidence>
<reference evidence="2" key="1">
    <citation type="submission" date="2019-06" db="EMBL/GenBank/DDBJ databases">
        <title>Mycoplasma neophronis type strain whole genome sequence.</title>
        <authorList>
            <person name="Spergser J."/>
        </authorList>
    </citation>
    <scope>NUCLEOTIDE SEQUENCE [LARGE SCALE GENOMIC DNA]</scope>
    <source>
        <strain evidence="2">DSM 24097</strain>
    </source>
</reference>
<dbReference type="Proteomes" id="UP000316851">
    <property type="component" value="Unassembled WGS sequence"/>
</dbReference>
<gene>
    <name evidence="2" type="ORF">FJR74_01960</name>
</gene>
<feature type="transmembrane region" description="Helical" evidence="1">
    <location>
        <begin position="86"/>
        <end position="108"/>
    </location>
</feature>